<evidence type="ECO:0000313" key="3">
    <source>
        <dbReference type="Proteomes" id="UP000294952"/>
    </source>
</evidence>
<dbReference type="Pfam" id="PF08237">
    <property type="entry name" value="PE-PPE"/>
    <property type="match status" value="1"/>
</dbReference>
<accession>A0A4R5X317</accession>
<protein>
    <submittedName>
        <fullName evidence="2">PE-PPE domain-containing protein</fullName>
    </submittedName>
</protein>
<dbReference type="EMBL" id="SDLP01000008">
    <property type="protein sequence ID" value="TDL04527.1"/>
    <property type="molecule type" value="Genomic_DNA"/>
</dbReference>
<comment type="caution">
    <text evidence="2">The sequence shown here is derived from an EMBL/GenBank/DDBJ whole genome shotgun (WGS) entry which is preliminary data.</text>
</comment>
<dbReference type="Proteomes" id="UP000294952">
    <property type="component" value="Unassembled WGS sequence"/>
</dbReference>
<sequence>MQGQTRIRPAQGKDAMRPRLVILATVMMALCGVTPAIAHADVDDGAGSGAHVAVLAGALDRPERTMQQLHGSLCAPPNICEPINYMNVGLAGPAIGQASLDDGVAKLDGWIRNTPGPKIVFGHSLGSNVINRWLRQFSFDPTAPPPSELRFVTTGSPERAGTGFVYTDPEGKNRWRAPQGFGIPPNTPYKVVDICRKWDGFCYYIPGDERSIDGQMSKRHTDYSDINIDDPANQVTVNGNVTEVLVPTPGLG</sequence>
<dbReference type="AlphaFoldDB" id="A0A4R5X317"/>
<dbReference type="InterPro" id="IPR029058">
    <property type="entry name" value="AB_hydrolase_fold"/>
</dbReference>
<reference evidence="2 3" key="1">
    <citation type="submission" date="2019-01" db="EMBL/GenBank/DDBJ databases">
        <title>High-quality-draft genome sequences of five non-tuberculosis mycobacteriaceae isolated from a nosocomial environment.</title>
        <authorList>
            <person name="Tiago I."/>
            <person name="Alarico S."/>
            <person name="Pereira S.G."/>
            <person name="Coelho C."/>
            <person name="Maranha A."/>
            <person name="Empadinhas N."/>
        </authorList>
    </citation>
    <scope>NUCLEOTIDE SEQUENCE [LARGE SCALE GENOMIC DNA]</scope>
    <source>
        <strain evidence="2 3">22DIII</strain>
    </source>
</reference>
<dbReference type="InterPro" id="IPR013228">
    <property type="entry name" value="PE-PPE_C"/>
</dbReference>
<organism evidence="2 3">
    <name type="scientific">Mycolicibacterium obuense</name>
    <dbReference type="NCBI Taxonomy" id="1807"/>
    <lineage>
        <taxon>Bacteria</taxon>
        <taxon>Bacillati</taxon>
        <taxon>Actinomycetota</taxon>
        <taxon>Actinomycetes</taxon>
        <taxon>Mycobacteriales</taxon>
        <taxon>Mycobacteriaceae</taxon>
        <taxon>Mycolicibacterium</taxon>
    </lineage>
</organism>
<proteinExistence type="predicted"/>
<evidence type="ECO:0000259" key="1">
    <source>
        <dbReference type="Pfam" id="PF08237"/>
    </source>
</evidence>
<evidence type="ECO:0000313" key="2">
    <source>
        <dbReference type="EMBL" id="TDL04527.1"/>
    </source>
</evidence>
<feature type="domain" description="PE-PPE" evidence="1">
    <location>
        <begin position="97"/>
        <end position="201"/>
    </location>
</feature>
<dbReference type="Gene3D" id="3.40.50.1820">
    <property type="entry name" value="alpha/beta hydrolase"/>
    <property type="match status" value="1"/>
</dbReference>
<dbReference type="SUPFAM" id="SSF53474">
    <property type="entry name" value="alpha/beta-Hydrolases"/>
    <property type="match status" value="1"/>
</dbReference>
<gene>
    <name evidence="2" type="ORF">EUA04_22400</name>
</gene>
<name>A0A4R5X317_9MYCO</name>